<keyword evidence="5" id="KW-0547">Nucleotide-binding</keyword>
<dbReference type="PANTHER" id="PTHR24421">
    <property type="entry name" value="NITRATE/NITRITE SENSOR PROTEIN NARX-RELATED"/>
    <property type="match status" value="1"/>
</dbReference>
<reference evidence="12 13" key="1">
    <citation type="submission" date="2017-12" db="EMBL/GenBank/DDBJ databases">
        <title>Streptomyces populusis sp. nov., a novel endophytic actinobacterium isolated from stems of Populus adenopoda Maxim.</title>
        <authorList>
            <person name="Wang Z."/>
        </authorList>
    </citation>
    <scope>NUCLEOTIDE SEQUENCE [LARGE SCALE GENOMIC DNA]</scope>
    <source>
        <strain evidence="12 13">A249</strain>
    </source>
</reference>
<keyword evidence="8" id="KW-0902">Two-component regulatory system</keyword>
<dbReference type="GO" id="GO:0000155">
    <property type="term" value="F:phosphorelay sensor kinase activity"/>
    <property type="evidence" value="ECO:0007669"/>
    <property type="project" value="InterPro"/>
</dbReference>
<gene>
    <name evidence="12" type="ORF">CW362_10450</name>
</gene>
<evidence type="ECO:0000313" key="13">
    <source>
        <dbReference type="Proteomes" id="UP000236178"/>
    </source>
</evidence>
<feature type="transmembrane region" description="Helical" evidence="9">
    <location>
        <begin position="22"/>
        <end position="45"/>
    </location>
</feature>
<dbReference type="InterPro" id="IPR036890">
    <property type="entry name" value="HATPase_C_sf"/>
</dbReference>
<comment type="caution">
    <text evidence="12">The sequence shown here is derived from an EMBL/GenBank/DDBJ whole genome shotgun (WGS) entry which is preliminary data.</text>
</comment>
<dbReference type="InterPro" id="IPR011712">
    <property type="entry name" value="Sig_transdc_His_kin_sub3_dim/P"/>
</dbReference>
<protein>
    <recommendedName>
        <fullName evidence="2">histidine kinase</fullName>
        <ecNumber evidence="2">2.7.13.3</ecNumber>
    </recommendedName>
</protein>
<evidence type="ECO:0000256" key="6">
    <source>
        <dbReference type="ARBA" id="ARBA00022777"/>
    </source>
</evidence>
<keyword evidence="13" id="KW-1185">Reference proteome</keyword>
<dbReference type="InterPro" id="IPR050482">
    <property type="entry name" value="Sensor_HK_TwoCompSys"/>
</dbReference>
<evidence type="ECO:0000256" key="3">
    <source>
        <dbReference type="ARBA" id="ARBA00022553"/>
    </source>
</evidence>
<sequence length="443" mass="47060">MADREGTVPARDSGGSRTVRRAIVAMVLIGLGAFTVVGAATLFAAESIAKRTALAEAARSAQLMGNVIFKPAVPRLIRGDRAARAQLDEAVAARESEAGVVRVKVWNRQGVVLYSNEHHAIGMSFPLNDDVRKTIDGHASWADLSDLSDEENITEPHGDSRLVEVYVPLDLASGERLALEVYFTDDRVAAARDELMRTLVPFSILALLLLLVTQLPVSVQLLRRVSQADVERSRLLGKALTASERERRAIARDLHDGVVQDLAGAGYALEAVRAGLPPGTPAAAGGMLDRVSEVLRGAVGSLRTLMVDIYPPDLTGDGLPQAVELLAERLRREGIAVTTTVDVRAALGPDLAAAAYRCTRECVTNVLKHAEADRAWIDVTGGQERLLVVVTDDGKGPGTALGTPGHLGLQLIRDTASELGGEVTVTERADGGTEVRAVLPVPS</sequence>
<dbReference type="Gene3D" id="1.20.5.1930">
    <property type="match status" value="1"/>
</dbReference>
<dbReference type="RefSeq" id="WP_103549104.1">
    <property type="nucleotide sequence ID" value="NZ_JBHJSK010000001.1"/>
</dbReference>
<dbReference type="GO" id="GO:0016020">
    <property type="term" value="C:membrane"/>
    <property type="evidence" value="ECO:0007669"/>
    <property type="project" value="InterPro"/>
</dbReference>
<keyword evidence="9" id="KW-0812">Transmembrane</keyword>
<evidence type="ECO:0000256" key="7">
    <source>
        <dbReference type="ARBA" id="ARBA00022840"/>
    </source>
</evidence>
<accession>A0A2I0ST93</accession>
<organism evidence="12 13">
    <name type="scientific">Streptomyces populi</name>
    <dbReference type="NCBI Taxonomy" id="2058924"/>
    <lineage>
        <taxon>Bacteria</taxon>
        <taxon>Bacillati</taxon>
        <taxon>Actinomycetota</taxon>
        <taxon>Actinomycetes</taxon>
        <taxon>Kitasatosporales</taxon>
        <taxon>Streptomycetaceae</taxon>
        <taxon>Streptomyces</taxon>
    </lineage>
</organism>
<keyword evidence="4" id="KW-0808">Transferase</keyword>
<evidence type="ECO:0000259" key="11">
    <source>
        <dbReference type="Pfam" id="PF07730"/>
    </source>
</evidence>
<dbReference type="CDD" id="cd16917">
    <property type="entry name" value="HATPase_UhpB-NarQ-NarX-like"/>
    <property type="match status" value="1"/>
</dbReference>
<dbReference type="SUPFAM" id="SSF55874">
    <property type="entry name" value="ATPase domain of HSP90 chaperone/DNA topoisomerase II/histidine kinase"/>
    <property type="match status" value="1"/>
</dbReference>
<dbReference type="Gene3D" id="3.30.565.10">
    <property type="entry name" value="Histidine kinase-like ATPase, C-terminal domain"/>
    <property type="match status" value="1"/>
</dbReference>
<keyword evidence="9" id="KW-0472">Membrane</keyword>
<dbReference type="GO" id="GO:0046983">
    <property type="term" value="F:protein dimerization activity"/>
    <property type="evidence" value="ECO:0007669"/>
    <property type="project" value="InterPro"/>
</dbReference>
<dbReference type="Pfam" id="PF07730">
    <property type="entry name" value="HisKA_3"/>
    <property type="match status" value="1"/>
</dbReference>
<dbReference type="Proteomes" id="UP000236178">
    <property type="component" value="Unassembled WGS sequence"/>
</dbReference>
<evidence type="ECO:0000259" key="10">
    <source>
        <dbReference type="Pfam" id="PF02518"/>
    </source>
</evidence>
<feature type="domain" description="Histidine kinase/HSP90-like ATPase" evidence="10">
    <location>
        <begin position="355"/>
        <end position="442"/>
    </location>
</feature>
<dbReference type="GO" id="GO:0005524">
    <property type="term" value="F:ATP binding"/>
    <property type="evidence" value="ECO:0007669"/>
    <property type="project" value="UniProtKB-KW"/>
</dbReference>
<dbReference type="AlphaFoldDB" id="A0A2I0ST93"/>
<dbReference type="InterPro" id="IPR003594">
    <property type="entry name" value="HATPase_dom"/>
</dbReference>
<dbReference type="PANTHER" id="PTHR24421:SF10">
    <property type="entry name" value="NITRATE_NITRITE SENSOR PROTEIN NARQ"/>
    <property type="match status" value="1"/>
</dbReference>
<keyword evidence="6" id="KW-0418">Kinase</keyword>
<evidence type="ECO:0000313" key="12">
    <source>
        <dbReference type="EMBL" id="PKT73140.1"/>
    </source>
</evidence>
<dbReference type="OrthoDB" id="9764154at2"/>
<comment type="catalytic activity">
    <reaction evidence="1">
        <text>ATP + protein L-histidine = ADP + protein N-phospho-L-histidine.</text>
        <dbReference type="EC" id="2.7.13.3"/>
    </reaction>
</comment>
<dbReference type="EC" id="2.7.13.3" evidence="2"/>
<evidence type="ECO:0000256" key="5">
    <source>
        <dbReference type="ARBA" id="ARBA00022741"/>
    </source>
</evidence>
<evidence type="ECO:0000256" key="4">
    <source>
        <dbReference type="ARBA" id="ARBA00022679"/>
    </source>
</evidence>
<feature type="domain" description="Signal transduction histidine kinase subgroup 3 dimerisation and phosphoacceptor" evidence="11">
    <location>
        <begin position="246"/>
        <end position="314"/>
    </location>
</feature>
<keyword evidence="9" id="KW-1133">Transmembrane helix</keyword>
<proteinExistence type="predicted"/>
<evidence type="ECO:0000256" key="9">
    <source>
        <dbReference type="SAM" id="Phobius"/>
    </source>
</evidence>
<evidence type="ECO:0000256" key="1">
    <source>
        <dbReference type="ARBA" id="ARBA00000085"/>
    </source>
</evidence>
<keyword evidence="7" id="KW-0067">ATP-binding</keyword>
<dbReference type="Pfam" id="PF02518">
    <property type="entry name" value="HATPase_c"/>
    <property type="match status" value="1"/>
</dbReference>
<evidence type="ECO:0000256" key="8">
    <source>
        <dbReference type="ARBA" id="ARBA00023012"/>
    </source>
</evidence>
<evidence type="ECO:0000256" key="2">
    <source>
        <dbReference type="ARBA" id="ARBA00012438"/>
    </source>
</evidence>
<dbReference type="EMBL" id="PJOS01000014">
    <property type="protein sequence ID" value="PKT73140.1"/>
    <property type="molecule type" value="Genomic_DNA"/>
</dbReference>
<keyword evidence="3" id="KW-0597">Phosphoprotein</keyword>
<name>A0A2I0ST93_9ACTN</name>